<keyword evidence="3" id="KW-1185">Reference proteome</keyword>
<comment type="caution">
    <text evidence="2">The sequence shown here is derived from an EMBL/GenBank/DDBJ whole genome shotgun (WGS) entry which is preliminary data.</text>
</comment>
<dbReference type="InterPro" id="IPR010927">
    <property type="entry name" value="T4SS_TraH"/>
</dbReference>
<proteinExistence type="predicted"/>
<dbReference type="RefSeq" id="WP_096447999.1">
    <property type="nucleotide sequence ID" value="NZ_JBHSOG010000094.1"/>
</dbReference>
<name>A0ABW1AW61_9RHOO</name>
<dbReference type="Pfam" id="PF06122">
    <property type="entry name" value="TraH"/>
    <property type="match status" value="1"/>
</dbReference>
<accession>A0ABW1AW61</accession>
<feature type="signal peptide" evidence="1">
    <location>
        <begin position="1"/>
        <end position="35"/>
    </location>
</feature>
<protein>
    <submittedName>
        <fullName evidence="2">Conjugal transfer protein TraH</fullName>
    </submittedName>
</protein>
<evidence type="ECO:0000256" key="1">
    <source>
        <dbReference type="SAM" id="SignalP"/>
    </source>
</evidence>
<sequence length="490" mass="52377">MARQPNDRPARPLGRRLIASLLAVTLATTPLVSHPADLNAEMQAMFNDLGALGNVTTPGAFRGQAMNLYTGGSLMMRAPGRNYPLATVQLPSLRAGCGGIDIYGGAFSFINKQQFIALLQNIGANAVGYAFKLALQSISPDIDKLLTELQDQINKINAMNINSCEAAQALVNGVVGEYDNSVMSGCANISQYLGSVSDRAEARLTCASNAPAVVKTAANSADPNVRNATFVKGNVTWLALNQVGGSISQQEKELIMSVIGTVILYPPADDGSGATPRYAEPTIVGLRDLLLGRGVSATEGNVDIEVYVCDEPAECLNPTRATVSAKPFTRLVSERLRRMSDNIATRSPQAPADIGFVNNTTEPVYKMLSVANAVPGSSTAETLIETYKDVIALDYAETFLNRAIRQAMRALSQALKRTGVEQQYIDAIRANAQEAQRQLLAEKQAAYAKVRSVSSMTQDLQTLERQLWSSMPSSVKSMLDFSASSGARGS</sequence>
<dbReference type="Proteomes" id="UP001595974">
    <property type="component" value="Unassembled WGS sequence"/>
</dbReference>
<evidence type="ECO:0000313" key="3">
    <source>
        <dbReference type="Proteomes" id="UP001595974"/>
    </source>
</evidence>
<gene>
    <name evidence="2" type="ORF">ACFPTN_18705</name>
</gene>
<keyword evidence="1" id="KW-0732">Signal</keyword>
<organism evidence="2 3">
    <name type="scientific">Thauera sinica</name>
    <dbReference type="NCBI Taxonomy" id="2665146"/>
    <lineage>
        <taxon>Bacteria</taxon>
        <taxon>Pseudomonadati</taxon>
        <taxon>Pseudomonadota</taxon>
        <taxon>Betaproteobacteria</taxon>
        <taxon>Rhodocyclales</taxon>
        <taxon>Zoogloeaceae</taxon>
        <taxon>Thauera</taxon>
    </lineage>
</organism>
<dbReference type="EMBL" id="JBHSOG010000094">
    <property type="protein sequence ID" value="MFC5771414.1"/>
    <property type="molecule type" value="Genomic_DNA"/>
</dbReference>
<evidence type="ECO:0000313" key="2">
    <source>
        <dbReference type="EMBL" id="MFC5771414.1"/>
    </source>
</evidence>
<reference evidence="3" key="1">
    <citation type="journal article" date="2019" name="Int. J. Syst. Evol. Microbiol.">
        <title>The Global Catalogue of Microorganisms (GCM) 10K type strain sequencing project: providing services to taxonomists for standard genome sequencing and annotation.</title>
        <authorList>
            <consortium name="The Broad Institute Genomics Platform"/>
            <consortium name="The Broad Institute Genome Sequencing Center for Infectious Disease"/>
            <person name="Wu L."/>
            <person name="Ma J."/>
        </authorList>
    </citation>
    <scope>NUCLEOTIDE SEQUENCE [LARGE SCALE GENOMIC DNA]</scope>
    <source>
        <strain evidence="3">SHR3</strain>
    </source>
</reference>
<feature type="chain" id="PRO_5046674863" evidence="1">
    <location>
        <begin position="36"/>
        <end position="490"/>
    </location>
</feature>